<dbReference type="Proteomes" id="UP000000589">
    <property type="component" value="Chromosome 14"/>
</dbReference>
<evidence type="ECO:0000256" key="2">
    <source>
        <dbReference type="SAM" id="Phobius"/>
    </source>
</evidence>
<dbReference type="SMR" id="A0A2I3BRU1"/>
<dbReference type="VEuPathDB" id="HostDB:ENSMUSG00000006526"/>
<dbReference type="Bgee" id="ENSMUSG00000006526">
    <property type="expression patterns" value="Expressed in internal carotid artery and 219 other cell types or tissues"/>
</dbReference>
<dbReference type="AlphaFoldDB" id="A0A2I3BRU1"/>
<keyword evidence="2" id="KW-1133">Transmembrane helix</keyword>
<keyword evidence="2" id="KW-0472">Membrane</keyword>
<evidence type="ECO:0000256" key="1">
    <source>
        <dbReference type="SAM" id="MobiDB-lite"/>
    </source>
</evidence>
<proteinExistence type="predicted"/>
<reference evidence="3 5" key="2">
    <citation type="journal article" date="2011" name="PLoS Biol.">
        <title>Modernizing reference genome assemblies.</title>
        <authorList>
            <person name="Church D.M."/>
            <person name="Schneider V.A."/>
            <person name="Graves T."/>
            <person name="Auger K."/>
            <person name="Cunningham F."/>
            <person name="Bouk N."/>
            <person name="Chen H.C."/>
            <person name="Agarwala R."/>
            <person name="McLaren W.M."/>
            <person name="Ritchie G.R."/>
            <person name="Albracht D."/>
            <person name="Kremitzki M."/>
            <person name="Rock S."/>
            <person name="Kotkiewicz H."/>
            <person name="Kremitzki C."/>
            <person name="Wollam A."/>
            <person name="Trani L."/>
            <person name="Fulton L."/>
            <person name="Fulton R."/>
            <person name="Matthews L."/>
            <person name="Whitehead S."/>
            <person name="Chow W."/>
            <person name="Torrance J."/>
            <person name="Dunn M."/>
            <person name="Harden G."/>
            <person name="Threadgold G."/>
            <person name="Wood J."/>
            <person name="Collins J."/>
            <person name="Heath P."/>
            <person name="Griffiths G."/>
            <person name="Pelan S."/>
            <person name="Grafham D."/>
            <person name="Eichler E.E."/>
            <person name="Weinstock G."/>
            <person name="Mardis E.R."/>
            <person name="Wilson R.K."/>
            <person name="Howe K."/>
            <person name="Flicek P."/>
            <person name="Hubbard T."/>
        </authorList>
    </citation>
    <scope>NUCLEOTIDE SEQUENCE [LARGE SCALE GENOMIC DNA]</scope>
    <source>
        <strain evidence="3 5">C57BL/6J</strain>
    </source>
</reference>
<keyword evidence="5" id="KW-1185">Reference proteome</keyword>
<dbReference type="GeneTree" id="ENSGT00940000153920"/>
<evidence type="ECO:0000313" key="3">
    <source>
        <dbReference type="Ensembl" id="ENSMUSP00000154699.2"/>
    </source>
</evidence>
<dbReference type="Ensembl" id="ENSMUST00000228066.2">
    <property type="protein sequence ID" value="ENSMUSP00000154699.2"/>
    <property type="gene ID" value="ENSMUSG00000006526.14"/>
</dbReference>
<protein>
    <submittedName>
        <fullName evidence="3">STIM activating enhancer</fullName>
    </submittedName>
</protein>
<evidence type="ECO:0000313" key="5">
    <source>
        <dbReference type="Proteomes" id="UP000000589"/>
    </source>
</evidence>
<reference evidence="3" key="3">
    <citation type="submission" date="2025-08" db="UniProtKB">
        <authorList>
            <consortium name="Ensembl"/>
        </authorList>
    </citation>
    <scope>IDENTIFICATION</scope>
    <source>
        <strain evidence="3">C57BL/6J</strain>
    </source>
</reference>
<feature type="region of interest" description="Disordered" evidence="1">
    <location>
        <begin position="1"/>
        <end position="24"/>
    </location>
</feature>
<sequence length="72" mass="7318">MQGPGGNVSRGLPSGPASTVASGAGRCESGALMHSFGIFLQGLLGVVAFSTLMRFHVLGSGQFPHEKGEDES</sequence>
<evidence type="ECO:0000313" key="4">
    <source>
        <dbReference type="MGI" id="MGI:1921500"/>
    </source>
</evidence>
<reference evidence="3" key="4">
    <citation type="submission" date="2025-09" db="UniProtKB">
        <authorList>
            <consortium name="Ensembl"/>
        </authorList>
    </citation>
    <scope>IDENTIFICATION</scope>
    <source>
        <strain evidence="3">C57BL/6J</strain>
    </source>
</reference>
<name>A0A2I3BRU1_MOUSE</name>
<dbReference type="AGR" id="MGI:1921500"/>
<gene>
    <name evidence="3 4" type="primary">Stimate</name>
    <name evidence="4" type="synonym">Tmem110</name>
</gene>
<organism evidence="3 5">
    <name type="scientific">Mus musculus</name>
    <name type="common">Mouse</name>
    <dbReference type="NCBI Taxonomy" id="10090"/>
    <lineage>
        <taxon>Eukaryota</taxon>
        <taxon>Metazoa</taxon>
        <taxon>Chordata</taxon>
        <taxon>Craniata</taxon>
        <taxon>Vertebrata</taxon>
        <taxon>Euteleostomi</taxon>
        <taxon>Mammalia</taxon>
        <taxon>Eutheria</taxon>
        <taxon>Euarchontoglires</taxon>
        <taxon>Glires</taxon>
        <taxon>Rodentia</taxon>
        <taxon>Myomorpha</taxon>
        <taxon>Muroidea</taxon>
        <taxon>Muridae</taxon>
        <taxon>Murinae</taxon>
        <taxon>Mus</taxon>
        <taxon>Mus</taxon>
    </lineage>
</organism>
<dbReference type="MGI" id="MGI:1921500">
    <property type="gene designation" value="Stimate"/>
</dbReference>
<dbReference type="ExpressionAtlas" id="A0A2I3BRU1">
    <property type="expression patterns" value="baseline and differential"/>
</dbReference>
<keyword evidence="2" id="KW-0812">Transmembrane</keyword>
<feature type="transmembrane region" description="Helical" evidence="2">
    <location>
        <begin position="38"/>
        <end position="57"/>
    </location>
</feature>
<reference evidence="3 5" key="1">
    <citation type="journal article" date="2009" name="PLoS Biol.">
        <title>Lineage-specific biology revealed by a finished genome assembly of the mouse.</title>
        <authorList>
            <consortium name="Mouse Genome Sequencing Consortium"/>
            <person name="Church D.M."/>
            <person name="Goodstadt L."/>
            <person name="Hillier L.W."/>
            <person name="Zody M.C."/>
            <person name="Goldstein S."/>
            <person name="She X."/>
            <person name="Bult C.J."/>
            <person name="Agarwala R."/>
            <person name="Cherry J.L."/>
            <person name="DiCuccio M."/>
            <person name="Hlavina W."/>
            <person name="Kapustin Y."/>
            <person name="Meric P."/>
            <person name="Maglott D."/>
            <person name="Birtle Z."/>
            <person name="Marques A.C."/>
            <person name="Graves T."/>
            <person name="Zhou S."/>
            <person name="Teague B."/>
            <person name="Potamousis K."/>
            <person name="Churas C."/>
            <person name="Place M."/>
            <person name="Herschleb J."/>
            <person name="Runnheim R."/>
            <person name="Forrest D."/>
            <person name="Amos-Landgraf J."/>
            <person name="Schwartz D.C."/>
            <person name="Cheng Z."/>
            <person name="Lindblad-Toh K."/>
            <person name="Eichler E.E."/>
            <person name="Ponting C.P."/>
        </authorList>
    </citation>
    <scope>NUCLEOTIDE SEQUENCE [LARGE SCALE GENOMIC DNA]</scope>
    <source>
        <strain evidence="3 5">C57BL/6J</strain>
    </source>
</reference>
<accession>A0A2I3BRU1</accession>